<dbReference type="PROSITE" id="PS50280">
    <property type="entry name" value="SET"/>
    <property type="match status" value="1"/>
</dbReference>
<name>T1G895_HELRO</name>
<feature type="domain" description="SET" evidence="1">
    <location>
        <begin position="1"/>
        <end position="121"/>
    </location>
</feature>
<dbReference type="PANTHER" id="PTHR46167">
    <property type="entry name" value="N-LYSINE METHYLTRANSFERASE KMT5A"/>
    <property type="match status" value="1"/>
</dbReference>
<dbReference type="Pfam" id="PF00856">
    <property type="entry name" value="SET"/>
    <property type="match status" value="1"/>
</dbReference>
<dbReference type="CDD" id="cd10528">
    <property type="entry name" value="SET_SETD8"/>
    <property type="match status" value="1"/>
</dbReference>
<dbReference type="InterPro" id="IPR046341">
    <property type="entry name" value="SET_dom_sf"/>
</dbReference>
<dbReference type="Proteomes" id="UP000015101">
    <property type="component" value="Unassembled WGS sequence"/>
</dbReference>
<dbReference type="OrthoDB" id="5560686at2759"/>
<dbReference type="GO" id="GO:0043516">
    <property type="term" value="P:regulation of DNA damage response, signal transduction by p53 class mediator"/>
    <property type="evidence" value="ECO:0000318"/>
    <property type="project" value="GO_Central"/>
</dbReference>
<dbReference type="HOGENOM" id="CLU_047978_1_1_1"/>
<evidence type="ECO:0000313" key="3">
    <source>
        <dbReference type="Proteomes" id="UP000015101"/>
    </source>
</evidence>
<dbReference type="InterPro" id="IPR047266">
    <property type="entry name" value="KMT5A-like_SET"/>
</dbReference>
<dbReference type="eggNOG" id="KOG1085">
    <property type="taxonomic scope" value="Eukaryota"/>
</dbReference>
<dbReference type="OMA" id="ELICEYS"/>
<dbReference type="GO" id="GO:0005700">
    <property type="term" value="C:polytene chromosome"/>
    <property type="evidence" value="ECO:0000318"/>
    <property type="project" value="GO_Central"/>
</dbReference>
<dbReference type="GO" id="GO:0006357">
    <property type="term" value="P:regulation of transcription by RNA polymerase II"/>
    <property type="evidence" value="ECO:0000318"/>
    <property type="project" value="GO_Central"/>
</dbReference>
<dbReference type="GO" id="GO:0042799">
    <property type="term" value="F:histone H4K20 methyltransferase activity"/>
    <property type="evidence" value="ECO:0000318"/>
    <property type="project" value="GO_Central"/>
</dbReference>
<dbReference type="Gene3D" id="2.170.270.10">
    <property type="entry name" value="SET domain"/>
    <property type="match status" value="1"/>
</dbReference>
<sequence>MQVKEIEGKGRGVVAARSFYRGEFIVEYAGDLIEILIARERESKYNLSSAFGCYMYYFKHNNKNYCIDATAETGRLGRLVNHSRMKPNCKTKVVMVKNVPRLILVATKTIKEGDEILYDYGDRSKESILAHPWLAL</sequence>
<evidence type="ECO:0000259" key="1">
    <source>
        <dbReference type="PROSITE" id="PS50280"/>
    </source>
</evidence>
<dbReference type="AlphaFoldDB" id="T1G895"/>
<proteinExistence type="predicted"/>
<reference evidence="3" key="2">
    <citation type="journal article" date="2013" name="Nature">
        <title>Insights into bilaterian evolution from three spiralian genomes.</title>
        <authorList>
            <person name="Simakov O."/>
            <person name="Marletaz F."/>
            <person name="Cho S.J."/>
            <person name="Edsinger-Gonzales E."/>
            <person name="Havlak P."/>
            <person name="Hellsten U."/>
            <person name="Kuo D.H."/>
            <person name="Larsson T."/>
            <person name="Lv J."/>
            <person name="Arendt D."/>
            <person name="Savage R."/>
            <person name="Osoegawa K."/>
            <person name="de Jong P."/>
            <person name="Grimwood J."/>
            <person name="Chapman J.A."/>
            <person name="Shapiro H."/>
            <person name="Aerts A."/>
            <person name="Otillar R.P."/>
            <person name="Terry A.Y."/>
            <person name="Boore J.L."/>
            <person name="Grigoriev I.V."/>
            <person name="Lindberg D.R."/>
            <person name="Seaver E.C."/>
            <person name="Weisblat D.A."/>
            <person name="Putnam N.H."/>
            <person name="Rokhsar D.S."/>
        </authorList>
    </citation>
    <scope>NUCLEOTIDE SEQUENCE</scope>
</reference>
<dbReference type="CTD" id="20217292"/>
<dbReference type="GO" id="GO:0005634">
    <property type="term" value="C:nucleus"/>
    <property type="evidence" value="ECO:0000318"/>
    <property type="project" value="GO_Central"/>
</dbReference>
<dbReference type="InterPro" id="IPR001214">
    <property type="entry name" value="SET_dom"/>
</dbReference>
<dbReference type="EMBL" id="AMQM01008883">
    <property type="status" value="NOT_ANNOTATED_CDS"/>
    <property type="molecule type" value="Genomic_DNA"/>
</dbReference>
<dbReference type="STRING" id="6412.T1G895"/>
<evidence type="ECO:0000313" key="2">
    <source>
        <dbReference type="EnsemblMetazoa" id="HelroP91813"/>
    </source>
</evidence>
<dbReference type="PANTHER" id="PTHR46167:SF1">
    <property type="entry name" value="N-LYSINE METHYLTRANSFERASE KMT5A"/>
    <property type="match status" value="1"/>
</dbReference>
<keyword evidence="3" id="KW-1185">Reference proteome</keyword>
<dbReference type="KEGG" id="hro:HELRODRAFT_91813"/>
<dbReference type="InterPro" id="IPR051760">
    <property type="entry name" value="KMT5A"/>
</dbReference>
<organism evidence="2 3">
    <name type="scientific">Helobdella robusta</name>
    <name type="common">Californian leech</name>
    <dbReference type="NCBI Taxonomy" id="6412"/>
    <lineage>
        <taxon>Eukaryota</taxon>
        <taxon>Metazoa</taxon>
        <taxon>Spiralia</taxon>
        <taxon>Lophotrochozoa</taxon>
        <taxon>Annelida</taxon>
        <taxon>Clitellata</taxon>
        <taxon>Hirudinea</taxon>
        <taxon>Rhynchobdellida</taxon>
        <taxon>Glossiphoniidae</taxon>
        <taxon>Helobdella</taxon>
    </lineage>
</organism>
<dbReference type="SUPFAM" id="SSF82199">
    <property type="entry name" value="SET domain"/>
    <property type="match status" value="1"/>
</dbReference>
<reference evidence="3" key="1">
    <citation type="submission" date="2012-12" db="EMBL/GenBank/DDBJ databases">
        <authorList>
            <person name="Hellsten U."/>
            <person name="Grimwood J."/>
            <person name="Chapman J.A."/>
            <person name="Shapiro H."/>
            <person name="Aerts A."/>
            <person name="Otillar R.P."/>
            <person name="Terry A.Y."/>
            <person name="Boore J.L."/>
            <person name="Simakov O."/>
            <person name="Marletaz F."/>
            <person name="Cho S.-J."/>
            <person name="Edsinger-Gonzales E."/>
            <person name="Havlak P."/>
            <person name="Kuo D.-H."/>
            <person name="Larsson T."/>
            <person name="Lv J."/>
            <person name="Arendt D."/>
            <person name="Savage R."/>
            <person name="Osoegawa K."/>
            <person name="de Jong P."/>
            <person name="Lindberg D.R."/>
            <person name="Seaver E.C."/>
            <person name="Weisblat D.A."/>
            <person name="Putnam N.H."/>
            <person name="Grigoriev I.V."/>
            <person name="Rokhsar D.S."/>
        </authorList>
    </citation>
    <scope>NUCLEOTIDE SEQUENCE</scope>
</reference>
<dbReference type="EnsemblMetazoa" id="HelroT91813">
    <property type="protein sequence ID" value="HelroP91813"/>
    <property type="gene ID" value="HelroG91813"/>
</dbReference>
<protein>
    <recommendedName>
        <fullName evidence="1">SET domain-containing protein</fullName>
    </recommendedName>
</protein>
<reference evidence="2" key="3">
    <citation type="submission" date="2015-06" db="UniProtKB">
        <authorList>
            <consortium name="EnsemblMetazoa"/>
        </authorList>
    </citation>
    <scope>IDENTIFICATION</scope>
</reference>
<gene>
    <name evidence="2" type="primary">20217292</name>
</gene>
<dbReference type="SMART" id="SM00317">
    <property type="entry name" value="SET"/>
    <property type="match status" value="1"/>
</dbReference>
<accession>T1G895</accession>